<dbReference type="Pfam" id="PF02782">
    <property type="entry name" value="FGGY_C"/>
    <property type="match status" value="1"/>
</dbReference>
<comment type="similarity">
    <text evidence="1">Belongs to the FGGY kinase family.</text>
</comment>
<reference evidence="6 7" key="1">
    <citation type="submission" date="2007-10" db="EMBL/GenBank/DDBJ databases">
        <title>Complete sequence of Desulfococcus oleovorans Hxd3.</title>
        <authorList>
            <consortium name="US DOE Joint Genome Institute"/>
            <person name="Copeland A."/>
            <person name="Lucas S."/>
            <person name="Lapidus A."/>
            <person name="Barry K."/>
            <person name="Glavina del Rio T."/>
            <person name="Dalin E."/>
            <person name="Tice H."/>
            <person name="Pitluck S."/>
            <person name="Kiss H."/>
            <person name="Brettin T."/>
            <person name="Bruce D."/>
            <person name="Detter J.C."/>
            <person name="Han C."/>
            <person name="Schmutz J."/>
            <person name="Larimer F."/>
            <person name="Land M."/>
            <person name="Hauser L."/>
            <person name="Kyrpides N."/>
            <person name="Kim E."/>
            <person name="Wawrik B."/>
            <person name="Richardson P."/>
        </authorList>
    </citation>
    <scope>NUCLEOTIDE SEQUENCE [LARGE SCALE GENOMIC DNA]</scope>
    <source>
        <strain evidence="7">DSM 6200 / JCM 39069 / Hxd3</strain>
    </source>
</reference>
<dbReference type="OrthoDB" id="9805576at2"/>
<dbReference type="InterPro" id="IPR000577">
    <property type="entry name" value="Carb_kinase_FGGY"/>
</dbReference>
<sequence>MAAEKFILAIDHGTSGVKTAIVSVAGRVVDAAFEKTGLHFLPNGGVEQDPEQWWEAVVATSARLMAGGKVNKKQIAAVSVSSTFSSTVAVDARGRALTNAITWMDTRGGPYVKKAMAGFPSFDGYGIFKALRWVAVTGGAPTLSGKDDIGHVLLVKNEFPEIYEQTHLFLPSKDFLNFRLTGKMAATFDSVHLFWVTDIRDINNIRYDDRLIRGFGIDREKLPPLVASTDILGPITDETADRMGLARGTPVVAGSPDHQSACIGSGAVEDFAGHLYIGTSSWVQCMVPFKKTDVLHSVASFPTAICGKYQAVNEQDIAGEALDFFVENFFFGPPGTSGRDIYQYVNQLAEQAPAGSGRLIFTPWLNGERTPVDNETIRGGLFNLSQTASTGHILRAVMEGVAYNNRWSLGYVEKFVGRKLETLNIIGGGAKSDLWCRIFADVMDRQVRRVKAPMMANARGAAFIAAVALGEIGFDDIPKLVPIDRVFDPRPENREIYDTLYAQFLKLYRAHKKICKTLNRNNP</sequence>
<organism evidence="6 7">
    <name type="scientific">Desulfosudis oleivorans (strain DSM 6200 / JCM 39069 / Hxd3)</name>
    <name type="common">Desulfococcus oleovorans</name>
    <dbReference type="NCBI Taxonomy" id="96561"/>
    <lineage>
        <taxon>Bacteria</taxon>
        <taxon>Pseudomonadati</taxon>
        <taxon>Thermodesulfobacteriota</taxon>
        <taxon>Desulfobacteria</taxon>
        <taxon>Desulfobacterales</taxon>
        <taxon>Desulfosudaceae</taxon>
        <taxon>Desulfosudis</taxon>
    </lineage>
</organism>
<dbReference type="InterPro" id="IPR043129">
    <property type="entry name" value="ATPase_NBD"/>
</dbReference>
<accession>A8ZZ05</accession>
<protein>
    <submittedName>
        <fullName evidence="6">Carbohydrate kinase FGGY</fullName>
    </submittedName>
</protein>
<dbReference type="Pfam" id="PF00370">
    <property type="entry name" value="FGGY_N"/>
    <property type="match status" value="1"/>
</dbReference>
<proteinExistence type="inferred from homology"/>
<evidence type="ECO:0000256" key="3">
    <source>
        <dbReference type="ARBA" id="ARBA00022777"/>
    </source>
</evidence>
<name>A8ZZ05_DESOH</name>
<dbReference type="InterPro" id="IPR018485">
    <property type="entry name" value="FGGY_C"/>
</dbReference>
<dbReference type="InterPro" id="IPR018484">
    <property type="entry name" value="FGGY_N"/>
</dbReference>
<dbReference type="RefSeq" id="WP_012176389.1">
    <property type="nucleotide sequence ID" value="NC_009943.1"/>
</dbReference>
<dbReference type="AlphaFoldDB" id="A8ZZ05"/>
<evidence type="ECO:0000313" key="7">
    <source>
        <dbReference type="Proteomes" id="UP000008561"/>
    </source>
</evidence>
<evidence type="ECO:0000256" key="1">
    <source>
        <dbReference type="ARBA" id="ARBA00009156"/>
    </source>
</evidence>
<dbReference type="InterPro" id="IPR050406">
    <property type="entry name" value="FGGY_Carb_Kinase"/>
</dbReference>
<dbReference type="PANTHER" id="PTHR43095">
    <property type="entry name" value="SUGAR KINASE"/>
    <property type="match status" value="1"/>
</dbReference>
<keyword evidence="7" id="KW-1185">Reference proteome</keyword>
<feature type="domain" description="Carbohydrate kinase FGGY C-terminal" evidence="5">
    <location>
        <begin position="277"/>
        <end position="469"/>
    </location>
</feature>
<dbReference type="GO" id="GO:0016301">
    <property type="term" value="F:kinase activity"/>
    <property type="evidence" value="ECO:0007669"/>
    <property type="project" value="UniProtKB-KW"/>
</dbReference>
<dbReference type="STRING" id="96561.Dole_2975"/>
<evidence type="ECO:0000259" key="5">
    <source>
        <dbReference type="Pfam" id="PF02782"/>
    </source>
</evidence>
<dbReference type="KEGG" id="dol:Dole_2975"/>
<dbReference type="eggNOG" id="COG1070">
    <property type="taxonomic scope" value="Bacteria"/>
</dbReference>
<dbReference type="GO" id="GO:0005975">
    <property type="term" value="P:carbohydrate metabolic process"/>
    <property type="evidence" value="ECO:0007669"/>
    <property type="project" value="InterPro"/>
</dbReference>
<evidence type="ECO:0000313" key="6">
    <source>
        <dbReference type="EMBL" id="ABW68778.1"/>
    </source>
</evidence>
<dbReference type="PIRSF" id="PIRSF000538">
    <property type="entry name" value="GlpK"/>
    <property type="match status" value="1"/>
</dbReference>
<dbReference type="Proteomes" id="UP000008561">
    <property type="component" value="Chromosome"/>
</dbReference>
<dbReference type="EMBL" id="CP000859">
    <property type="protein sequence ID" value="ABW68778.1"/>
    <property type="molecule type" value="Genomic_DNA"/>
</dbReference>
<dbReference type="PANTHER" id="PTHR43095:SF5">
    <property type="entry name" value="XYLULOSE KINASE"/>
    <property type="match status" value="1"/>
</dbReference>
<dbReference type="HOGENOM" id="CLU_009281_3_3_7"/>
<gene>
    <name evidence="6" type="ordered locus">Dole_2975</name>
</gene>
<evidence type="ECO:0000259" key="4">
    <source>
        <dbReference type="Pfam" id="PF00370"/>
    </source>
</evidence>
<feature type="domain" description="Carbohydrate kinase FGGY N-terminal" evidence="4">
    <location>
        <begin position="7"/>
        <end position="264"/>
    </location>
</feature>
<keyword evidence="2" id="KW-0808">Transferase</keyword>
<keyword evidence="3 6" id="KW-0418">Kinase</keyword>
<dbReference type="Gene3D" id="3.30.420.40">
    <property type="match status" value="2"/>
</dbReference>
<dbReference type="CDD" id="cd07805">
    <property type="entry name" value="ASKHA_NBD_FGGY_CvXK-like"/>
    <property type="match status" value="1"/>
</dbReference>
<dbReference type="SUPFAM" id="SSF53067">
    <property type="entry name" value="Actin-like ATPase domain"/>
    <property type="match status" value="2"/>
</dbReference>
<evidence type="ECO:0000256" key="2">
    <source>
        <dbReference type="ARBA" id="ARBA00022679"/>
    </source>
</evidence>